<keyword evidence="4 8" id="KW-0812">Transmembrane</keyword>
<reference evidence="9 10" key="1">
    <citation type="submission" date="2018-08" db="EMBL/GenBank/DDBJ databases">
        <title>Isolation, diversity and antifungal activity of Actinobacteria from wheat.</title>
        <authorList>
            <person name="Han C."/>
        </authorList>
    </citation>
    <scope>NUCLEOTIDE SEQUENCE [LARGE SCALE GENOMIC DNA]</scope>
    <source>
        <strain evidence="9 10">NEAU-YY421</strain>
    </source>
</reference>
<feature type="transmembrane region" description="Helical" evidence="8">
    <location>
        <begin position="121"/>
        <end position="140"/>
    </location>
</feature>
<dbReference type="EMBL" id="QUAK01000097">
    <property type="protein sequence ID" value="RFU85333.1"/>
    <property type="molecule type" value="Genomic_DNA"/>
</dbReference>
<evidence type="ECO:0000256" key="6">
    <source>
        <dbReference type="ARBA" id="ARBA00023136"/>
    </source>
</evidence>
<keyword evidence="5 8" id="KW-1133">Transmembrane helix</keyword>
<evidence type="ECO:0000256" key="1">
    <source>
        <dbReference type="ARBA" id="ARBA00004651"/>
    </source>
</evidence>
<evidence type="ECO:0000256" key="7">
    <source>
        <dbReference type="ARBA" id="ARBA00024033"/>
    </source>
</evidence>
<keyword evidence="6 8" id="KW-0472">Membrane</keyword>
<proteinExistence type="inferred from homology"/>
<comment type="caution">
    <text evidence="9">The sequence shown here is derived from an EMBL/GenBank/DDBJ whole genome shotgun (WGS) entry which is preliminary data.</text>
</comment>
<evidence type="ECO:0000256" key="4">
    <source>
        <dbReference type="ARBA" id="ARBA00022692"/>
    </source>
</evidence>
<organism evidence="9 10">
    <name type="scientific">Streptomyces triticagri</name>
    <dbReference type="NCBI Taxonomy" id="2293568"/>
    <lineage>
        <taxon>Bacteria</taxon>
        <taxon>Bacillati</taxon>
        <taxon>Actinomycetota</taxon>
        <taxon>Actinomycetes</taxon>
        <taxon>Kitasatosporales</taxon>
        <taxon>Streptomycetaceae</taxon>
        <taxon>Streptomyces</taxon>
    </lineage>
</organism>
<sequence length="411" mass="42954">MLILLARDGSDPLGVGGVAREVYELYFGWYGVLLDGAFPPADPLWQYPPAAGPVILAPGLVPGASYFQAFVALALVADAAVALLLVRAGRRSGCSLQGALLWVCGLPLLLHLPLARYDVQVTAFAVASLLALPGVTRRIGHRRARSTRSCSPRAWSAIAGACAAIGALIKVWPALVLLGTPPGRTTRTAWVSAAATAAGLLLLLAALFAHPFGFLSGQSGRGVQIESLGGTALTLARLAGGPGEMRYRYGAVEFVGPYVPLVATGCLVLTVLALAALVGWRIRAARYGQWTTATAYDAALCAVLLFTVTSRVISPQYLIWLLGLAAVCLTSRATSQRRVAVLVAAAAAVSALAYPVLYAEVMAGTWTGFLVMLVRNGLLVAAAVLSWNGLWSATTRPGETDQIVTKATIHE</sequence>
<evidence type="ECO:0000313" key="10">
    <source>
        <dbReference type="Proteomes" id="UP000263094"/>
    </source>
</evidence>
<feature type="transmembrane region" description="Helical" evidence="8">
    <location>
        <begin position="189"/>
        <end position="209"/>
    </location>
</feature>
<feature type="transmembrane region" description="Helical" evidence="8">
    <location>
        <begin position="339"/>
        <end position="357"/>
    </location>
</feature>
<protein>
    <submittedName>
        <fullName evidence="9">DUF2029 domain-containing protein</fullName>
    </submittedName>
</protein>
<gene>
    <name evidence="9" type="ORF">DY218_17995</name>
</gene>
<dbReference type="Proteomes" id="UP000263094">
    <property type="component" value="Unassembled WGS sequence"/>
</dbReference>
<dbReference type="AlphaFoldDB" id="A0A372M4E0"/>
<feature type="transmembrane region" description="Helical" evidence="8">
    <location>
        <begin position="290"/>
        <end position="308"/>
    </location>
</feature>
<evidence type="ECO:0000256" key="8">
    <source>
        <dbReference type="SAM" id="Phobius"/>
    </source>
</evidence>
<keyword evidence="3" id="KW-0808">Transferase</keyword>
<feature type="transmembrane region" description="Helical" evidence="8">
    <location>
        <begin position="66"/>
        <end position="86"/>
    </location>
</feature>
<dbReference type="OrthoDB" id="4099703at2"/>
<comment type="subcellular location">
    <subcellularLocation>
        <location evidence="1">Cell membrane</location>
        <topology evidence="1">Multi-pass membrane protein</topology>
    </subcellularLocation>
</comment>
<feature type="transmembrane region" description="Helical" evidence="8">
    <location>
        <begin position="363"/>
        <end position="387"/>
    </location>
</feature>
<keyword evidence="2" id="KW-1003">Cell membrane</keyword>
<dbReference type="GO" id="GO:0016758">
    <property type="term" value="F:hexosyltransferase activity"/>
    <property type="evidence" value="ECO:0007669"/>
    <property type="project" value="InterPro"/>
</dbReference>
<evidence type="ECO:0000256" key="3">
    <source>
        <dbReference type="ARBA" id="ARBA00022679"/>
    </source>
</evidence>
<comment type="similarity">
    <text evidence="7">Belongs to the glycosyltransferase 87 family.</text>
</comment>
<name>A0A372M4E0_9ACTN</name>
<evidence type="ECO:0000313" key="9">
    <source>
        <dbReference type="EMBL" id="RFU85333.1"/>
    </source>
</evidence>
<accession>A0A372M4E0</accession>
<feature type="transmembrane region" description="Helical" evidence="8">
    <location>
        <begin position="152"/>
        <end position="169"/>
    </location>
</feature>
<dbReference type="Pfam" id="PF09594">
    <property type="entry name" value="GT87"/>
    <property type="match status" value="1"/>
</dbReference>
<keyword evidence="10" id="KW-1185">Reference proteome</keyword>
<feature type="transmembrane region" description="Helical" evidence="8">
    <location>
        <begin position="98"/>
        <end position="115"/>
    </location>
</feature>
<evidence type="ECO:0000256" key="5">
    <source>
        <dbReference type="ARBA" id="ARBA00022989"/>
    </source>
</evidence>
<dbReference type="InterPro" id="IPR018584">
    <property type="entry name" value="GT87"/>
</dbReference>
<evidence type="ECO:0000256" key="2">
    <source>
        <dbReference type="ARBA" id="ARBA00022475"/>
    </source>
</evidence>
<dbReference type="GO" id="GO:0005886">
    <property type="term" value="C:plasma membrane"/>
    <property type="evidence" value="ECO:0007669"/>
    <property type="project" value="UniProtKB-SubCell"/>
</dbReference>
<feature type="transmembrane region" description="Helical" evidence="8">
    <location>
        <begin position="258"/>
        <end position="278"/>
    </location>
</feature>